<proteinExistence type="predicted"/>
<accession>A0A835LMM9</accession>
<gene>
    <name evidence="2" type="ORF">IFM89_011124</name>
</gene>
<dbReference type="AlphaFoldDB" id="A0A835LMM9"/>
<feature type="non-terminal residue" evidence="2">
    <location>
        <position position="1"/>
    </location>
</feature>
<protein>
    <submittedName>
        <fullName evidence="2">Uncharacterized protein</fullName>
    </submittedName>
</protein>
<name>A0A835LMM9_9MAGN</name>
<organism evidence="2 3">
    <name type="scientific">Coptis chinensis</name>
    <dbReference type="NCBI Taxonomy" id="261450"/>
    <lineage>
        <taxon>Eukaryota</taxon>
        <taxon>Viridiplantae</taxon>
        <taxon>Streptophyta</taxon>
        <taxon>Embryophyta</taxon>
        <taxon>Tracheophyta</taxon>
        <taxon>Spermatophyta</taxon>
        <taxon>Magnoliopsida</taxon>
        <taxon>Ranunculales</taxon>
        <taxon>Ranunculaceae</taxon>
        <taxon>Coptidoideae</taxon>
        <taxon>Coptis</taxon>
    </lineage>
</organism>
<evidence type="ECO:0000256" key="1">
    <source>
        <dbReference type="SAM" id="MobiDB-lite"/>
    </source>
</evidence>
<feature type="compositionally biased region" description="Basic and acidic residues" evidence="1">
    <location>
        <begin position="49"/>
        <end position="69"/>
    </location>
</feature>
<evidence type="ECO:0000313" key="2">
    <source>
        <dbReference type="EMBL" id="KAF9600595.1"/>
    </source>
</evidence>
<sequence length="225" mass="24538">AQLKGLFWKASKSGTPKEFHHVIDEVRKVRKRGKSAPSTTVEKPGFTKKGKEVAETTKKGKETKVKETVKSGTTDDVPQGLGASKRKTRIKGRKEHIPEGVRVFTAESGNSYLKADVIATAKVFDEGANVGARFDMGVDVGSDVGDIGSYGDEVDKVFCIGDWFGPTIDTNTGYNSYDSSDEEDEGFYPEENVMDEDSEGFVTGLVDKEKHFNEIDEGDPIDSLG</sequence>
<dbReference type="EMBL" id="JADFTS010000006">
    <property type="protein sequence ID" value="KAF9600595.1"/>
    <property type="molecule type" value="Genomic_DNA"/>
</dbReference>
<keyword evidence="3" id="KW-1185">Reference proteome</keyword>
<dbReference type="Proteomes" id="UP000631114">
    <property type="component" value="Unassembled WGS sequence"/>
</dbReference>
<comment type="caution">
    <text evidence="2">The sequence shown here is derived from an EMBL/GenBank/DDBJ whole genome shotgun (WGS) entry which is preliminary data.</text>
</comment>
<reference evidence="2 3" key="1">
    <citation type="submission" date="2020-10" db="EMBL/GenBank/DDBJ databases">
        <title>The Coptis chinensis genome and diversification of protoberbering-type alkaloids.</title>
        <authorList>
            <person name="Wang B."/>
            <person name="Shu S."/>
            <person name="Song C."/>
            <person name="Liu Y."/>
        </authorList>
    </citation>
    <scope>NUCLEOTIDE SEQUENCE [LARGE SCALE GENOMIC DNA]</scope>
    <source>
        <strain evidence="2">HL-2020</strain>
        <tissue evidence="2">Leaf</tissue>
    </source>
</reference>
<feature type="region of interest" description="Disordered" evidence="1">
    <location>
        <begin position="30"/>
        <end position="90"/>
    </location>
</feature>
<evidence type="ECO:0000313" key="3">
    <source>
        <dbReference type="Proteomes" id="UP000631114"/>
    </source>
</evidence>